<dbReference type="Pfam" id="PF13289">
    <property type="entry name" value="SIR2_2"/>
    <property type="match status" value="1"/>
</dbReference>
<evidence type="ECO:0000313" key="2">
    <source>
        <dbReference type="Proteomes" id="UP000292408"/>
    </source>
</evidence>
<accession>A0A4Q7TV15</accession>
<name>A0A4Q7TV15_9MICO</name>
<reference evidence="1 2" key="1">
    <citation type="journal article" date="2015" name="Stand. Genomic Sci.">
        <title>Genomic Encyclopedia of Bacterial and Archaeal Type Strains, Phase III: the genomes of soil and plant-associated and newly described type strains.</title>
        <authorList>
            <person name="Whitman W.B."/>
            <person name="Woyke T."/>
            <person name="Klenk H.P."/>
            <person name="Zhou Y."/>
            <person name="Lilburn T.G."/>
            <person name="Beck B.J."/>
            <person name="De Vos P."/>
            <person name="Vandamme P."/>
            <person name="Eisen J.A."/>
            <person name="Garrity G."/>
            <person name="Hugenholtz P."/>
            <person name="Kyrpides N.C."/>
        </authorList>
    </citation>
    <scope>NUCLEOTIDE SEQUENCE [LARGE SCALE GENOMIC DNA]</scope>
    <source>
        <strain evidence="1 2">AC4r</strain>
    </source>
</reference>
<dbReference type="OrthoDB" id="5241047at2"/>
<proteinExistence type="predicted"/>
<dbReference type="Proteomes" id="UP000292408">
    <property type="component" value="Unassembled WGS sequence"/>
</dbReference>
<dbReference type="InterPro" id="IPR029035">
    <property type="entry name" value="DHS-like_NAD/FAD-binding_dom"/>
</dbReference>
<evidence type="ECO:0000313" key="1">
    <source>
        <dbReference type="EMBL" id="RZT63898.1"/>
    </source>
</evidence>
<organism evidence="1 2">
    <name type="scientific">Microcella alkaliphila</name>
    <dbReference type="NCBI Taxonomy" id="279828"/>
    <lineage>
        <taxon>Bacteria</taxon>
        <taxon>Bacillati</taxon>
        <taxon>Actinomycetota</taxon>
        <taxon>Actinomycetes</taxon>
        <taxon>Micrococcales</taxon>
        <taxon>Microbacteriaceae</taxon>
        <taxon>Microcella</taxon>
    </lineage>
</organism>
<dbReference type="EMBL" id="SGXT01000011">
    <property type="protein sequence ID" value="RZT63898.1"/>
    <property type="molecule type" value="Genomic_DNA"/>
</dbReference>
<dbReference type="SUPFAM" id="SSF52467">
    <property type="entry name" value="DHS-like NAD/FAD-binding domain"/>
    <property type="match status" value="1"/>
</dbReference>
<dbReference type="AlphaFoldDB" id="A0A4Q7TV15"/>
<protein>
    <submittedName>
        <fullName evidence="1">SIR2-like protein</fullName>
    </submittedName>
</protein>
<keyword evidence="2" id="KW-1185">Reference proteome</keyword>
<comment type="caution">
    <text evidence="1">The sequence shown here is derived from an EMBL/GenBank/DDBJ whole genome shotgun (WGS) entry which is preliminary data.</text>
</comment>
<dbReference type="RefSeq" id="WP_130280077.1">
    <property type="nucleotide sequence ID" value="NZ_SGXT01000011.1"/>
</dbReference>
<gene>
    <name evidence="1" type="ORF">EV140_0128</name>
</gene>
<sequence>MADTPAPHVFVVQGDLTRIACDAWLLPTDQRINVKQHWRDALPTLAEQLQATDLMALRVGDRLAAALAPAVDEPDAPRIIATAVPLHGFDEPAELFPALRAFVAEAVAATASRPRTRPLPLFALPFFGTAGGGGANRRGAIFDALHAEARELAARYEVDLAFVFASEPSFALAQRRRQQNGALAGALPEHLIDHAHRLAAIARDGRLVPFLGAGVSVSAGAPTWDELISSLGAEAGLDGAELASITRVGTSPLDQAAYLRMRFEQTHGTNAGPAFQRAIASIVERPRYGLAPALLASLESEQAITLNYDELFEFACADAGKPRRVIPGTDSTPESWLLKLHGTVTDPSTIVLTRDDYLGFNSERGALSALVKATLMTRHLLFVGFGLRDDHFHEIVHDVRRAVGTSTTGPAATALTMSRDPLHDALWSGQLSTVAMNARDDSGDVPNAGRTLEIFLDAVICKATDSHSFLLKAEFEEALSDDEKRLASALRQIETAFHGLESTTLSRQVSKFLTRLGHDQDN</sequence>